<gene>
    <name evidence="6" type="ORF">MDUV_18850</name>
</gene>
<dbReference type="Proteomes" id="UP000467006">
    <property type="component" value="Chromosome"/>
</dbReference>
<dbReference type="RefSeq" id="WP_234815407.1">
    <property type="nucleotide sequence ID" value="NZ_AP022563.1"/>
</dbReference>
<dbReference type="PANTHER" id="PTHR30055:SF234">
    <property type="entry name" value="HTH-TYPE TRANSCRIPTIONAL REGULATOR BETI"/>
    <property type="match status" value="1"/>
</dbReference>
<evidence type="ECO:0000313" key="7">
    <source>
        <dbReference type="Proteomes" id="UP000467006"/>
    </source>
</evidence>
<accession>A0A7I7JYU6</accession>
<organism evidence="6 7">
    <name type="scientific">Mycolicibacterium duvalii</name>
    <dbReference type="NCBI Taxonomy" id="39688"/>
    <lineage>
        <taxon>Bacteria</taxon>
        <taxon>Bacillati</taxon>
        <taxon>Actinomycetota</taxon>
        <taxon>Actinomycetes</taxon>
        <taxon>Mycobacteriales</taxon>
        <taxon>Mycobacteriaceae</taxon>
        <taxon>Mycolicibacterium</taxon>
    </lineage>
</organism>
<proteinExistence type="predicted"/>
<dbReference type="AlphaFoldDB" id="A0A7I7JYU6"/>
<dbReference type="InterPro" id="IPR050109">
    <property type="entry name" value="HTH-type_TetR-like_transc_reg"/>
</dbReference>
<dbReference type="InterPro" id="IPR009057">
    <property type="entry name" value="Homeodomain-like_sf"/>
</dbReference>
<evidence type="ECO:0000313" key="6">
    <source>
        <dbReference type="EMBL" id="BBX17025.1"/>
    </source>
</evidence>
<dbReference type="InterPro" id="IPR001647">
    <property type="entry name" value="HTH_TetR"/>
</dbReference>
<dbReference type="PROSITE" id="PS50977">
    <property type="entry name" value="HTH_TETR_2"/>
    <property type="match status" value="1"/>
</dbReference>
<dbReference type="GO" id="GO:0003700">
    <property type="term" value="F:DNA-binding transcription factor activity"/>
    <property type="evidence" value="ECO:0007669"/>
    <property type="project" value="TreeGrafter"/>
</dbReference>
<dbReference type="PRINTS" id="PR00455">
    <property type="entry name" value="HTHTETR"/>
</dbReference>
<keyword evidence="7" id="KW-1185">Reference proteome</keyword>
<name>A0A7I7JYU6_9MYCO</name>
<evidence type="ECO:0000259" key="5">
    <source>
        <dbReference type="PROSITE" id="PS50977"/>
    </source>
</evidence>
<dbReference type="Gene3D" id="1.10.357.10">
    <property type="entry name" value="Tetracycline Repressor, domain 2"/>
    <property type="match status" value="1"/>
</dbReference>
<keyword evidence="2 4" id="KW-0238">DNA-binding</keyword>
<dbReference type="Pfam" id="PF00440">
    <property type="entry name" value="TetR_N"/>
    <property type="match status" value="1"/>
</dbReference>
<evidence type="ECO:0000256" key="1">
    <source>
        <dbReference type="ARBA" id="ARBA00023015"/>
    </source>
</evidence>
<dbReference type="GO" id="GO:0000976">
    <property type="term" value="F:transcription cis-regulatory region binding"/>
    <property type="evidence" value="ECO:0007669"/>
    <property type="project" value="TreeGrafter"/>
</dbReference>
<evidence type="ECO:0000256" key="4">
    <source>
        <dbReference type="PROSITE-ProRule" id="PRU00335"/>
    </source>
</evidence>
<keyword evidence="3" id="KW-0804">Transcription</keyword>
<dbReference type="SUPFAM" id="SSF46689">
    <property type="entry name" value="Homeodomain-like"/>
    <property type="match status" value="1"/>
</dbReference>
<dbReference type="KEGG" id="mdu:MDUV_18850"/>
<keyword evidence="1" id="KW-0805">Transcription regulation</keyword>
<evidence type="ECO:0000256" key="3">
    <source>
        <dbReference type="ARBA" id="ARBA00023163"/>
    </source>
</evidence>
<sequence length="217" mass="23418">MSESPLRADAERNRVRILATARRVFAERGLEASLEDIAGQAGVGVGTLYRRFPSRADLIGAAFQEKMAAYADAVDVALADDDPWHGFCGYVEAVCGLQAADHGFADLLTLTAPGAGSLKSERDRAHAGFVELIDRAKVVGGLRADFVPEDLVMLLMANAGVLSATREAAPDTWKRFVAYMIQAFSADRSRPLPAAPTARRMYSAMLRVSPPRGRHQS</sequence>
<dbReference type="SUPFAM" id="SSF48498">
    <property type="entry name" value="Tetracyclin repressor-like, C-terminal domain"/>
    <property type="match status" value="1"/>
</dbReference>
<feature type="DNA-binding region" description="H-T-H motif" evidence="4">
    <location>
        <begin position="33"/>
        <end position="52"/>
    </location>
</feature>
<dbReference type="PANTHER" id="PTHR30055">
    <property type="entry name" value="HTH-TYPE TRANSCRIPTIONAL REGULATOR RUTR"/>
    <property type="match status" value="1"/>
</dbReference>
<protein>
    <submittedName>
        <fullName evidence="6">TetR family transcriptional regulator</fullName>
    </submittedName>
</protein>
<evidence type="ECO:0000256" key="2">
    <source>
        <dbReference type="ARBA" id="ARBA00023125"/>
    </source>
</evidence>
<reference evidence="6 7" key="1">
    <citation type="journal article" date="2019" name="Emerg. Microbes Infect.">
        <title>Comprehensive subspecies identification of 175 nontuberculous mycobacteria species based on 7547 genomic profiles.</title>
        <authorList>
            <person name="Matsumoto Y."/>
            <person name="Kinjo T."/>
            <person name="Motooka D."/>
            <person name="Nabeya D."/>
            <person name="Jung N."/>
            <person name="Uechi K."/>
            <person name="Horii T."/>
            <person name="Iida T."/>
            <person name="Fujita J."/>
            <person name="Nakamura S."/>
        </authorList>
    </citation>
    <scope>NUCLEOTIDE SEQUENCE [LARGE SCALE GENOMIC DNA]</scope>
    <source>
        <strain evidence="6 7">JCM 6396</strain>
    </source>
</reference>
<dbReference type="EMBL" id="AP022563">
    <property type="protein sequence ID" value="BBX17025.1"/>
    <property type="molecule type" value="Genomic_DNA"/>
</dbReference>
<dbReference type="InterPro" id="IPR036271">
    <property type="entry name" value="Tet_transcr_reg_TetR-rel_C_sf"/>
</dbReference>
<feature type="domain" description="HTH tetR-type" evidence="5">
    <location>
        <begin position="11"/>
        <end position="70"/>
    </location>
</feature>